<dbReference type="Proteomes" id="UP001597261">
    <property type="component" value="Unassembled WGS sequence"/>
</dbReference>
<protein>
    <submittedName>
        <fullName evidence="2">Uncharacterized protein</fullName>
    </submittedName>
</protein>
<dbReference type="EMBL" id="JBHUDX010000048">
    <property type="protein sequence ID" value="MFD1660039.1"/>
    <property type="molecule type" value="Genomic_DNA"/>
</dbReference>
<organism evidence="2 3">
    <name type="scientific">Streptomyces caeni</name>
    <dbReference type="NCBI Taxonomy" id="2307231"/>
    <lineage>
        <taxon>Bacteria</taxon>
        <taxon>Bacillati</taxon>
        <taxon>Actinomycetota</taxon>
        <taxon>Actinomycetes</taxon>
        <taxon>Kitasatosporales</taxon>
        <taxon>Streptomycetaceae</taxon>
        <taxon>Streptomyces</taxon>
    </lineage>
</organism>
<dbReference type="RefSeq" id="WP_381083753.1">
    <property type="nucleotide sequence ID" value="NZ_JBHUDX010000048.1"/>
</dbReference>
<comment type="caution">
    <text evidence="2">The sequence shown here is derived from an EMBL/GenBank/DDBJ whole genome shotgun (WGS) entry which is preliminary data.</text>
</comment>
<evidence type="ECO:0000256" key="1">
    <source>
        <dbReference type="SAM" id="MobiDB-lite"/>
    </source>
</evidence>
<gene>
    <name evidence="2" type="ORF">ACFSL4_18020</name>
</gene>
<accession>A0ABW4IU02</accession>
<sequence>MTDRERDPYADDSGYVEDMTEETLGAQEQARQERQHRQEERQQQRRHLQEERQQQRGRPSDHEYSYPEDSDEDLL</sequence>
<evidence type="ECO:0000313" key="2">
    <source>
        <dbReference type="EMBL" id="MFD1660039.1"/>
    </source>
</evidence>
<proteinExistence type="predicted"/>
<feature type="compositionally biased region" description="Basic and acidic residues" evidence="1">
    <location>
        <begin position="30"/>
        <end position="65"/>
    </location>
</feature>
<reference evidence="3" key="1">
    <citation type="journal article" date="2019" name="Int. J. Syst. Evol. Microbiol.">
        <title>The Global Catalogue of Microorganisms (GCM) 10K type strain sequencing project: providing services to taxonomists for standard genome sequencing and annotation.</title>
        <authorList>
            <consortium name="The Broad Institute Genomics Platform"/>
            <consortium name="The Broad Institute Genome Sequencing Center for Infectious Disease"/>
            <person name="Wu L."/>
            <person name="Ma J."/>
        </authorList>
    </citation>
    <scope>NUCLEOTIDE SEQUENCE [LARGE SCALE GENOMIC DNA]</scope>
    <source>
        <strain evidence="3">CGMCC 1.12470</strain>
    </source>
</reference>
<name>A0ABW4IU02_9ACTN</name>
<evidence type="ECO:0000313" key="3">
    <source>
        <dbReference type="Proteomes" id="UP001597261"/>
    </source>
</evidence>
<feature type="compositionally biased region" description="Acidic residues" evidence="1">
    <location>
        <begin position="66"/>
        <end position="75"/>
    </location>
</feature>
<feature type="region of interest" description="Disordered" evidence="1">
    <location>
        <begin position="1"/>
        <end position="75"/>
    </location>
</feature>
<keyword evidence="3" id="KW-1185">Reference proteome</keyword>